<dbReference type="Proteomes" id="UP000298030">
    <property type="component" value="Unassembled WGS sequence"/>
</dbReference>
<evidence type="ECO:0000256" key="1">
    <source>
        <dbReference type="SAM" id="MobiDB-lite"/>
    </source>
</evidence>
<gene>
    <name evidence="2" type="ORF">FA13DRAFT_1746398</name>
</gene>
<reference evidence="2 3" key="1">
    <citation type="journal article" date="2019" name="Nat. Ecol. Evol.">
        <title>Megaphylogeny resolves global patterns of mushroom evolution.</title>
        <authorList>
            <person name="Varga T."/>
            <person name="Krizsan K."/>
            <person name="Foldi C."/>
            <person name="Dima B."/>
            <person name="Sanchez-Garcia M."/>
            <person name="Sanchez-Ramirez S."/>
            <person name="Szollosi G.J."/>
            <person name="Szarkandi J.G."/>
            <person name="Papp V."/>
            <person name="Albert L."/>
            <person name="Andreopoulos W."/>
            <person name="Angelini C."/>
            <person name="Antonin V."/>
            <person name="Barry K.W."/>
            <person name="Bougher N.L."/>
            <person name="Buchanan P."/>
            <person name="Buyck B."/>
            <person name="Bense V."/>
            <person name="Catcheside P."/>
            <person name="Chovatia M."/>
            <person name="Cooper J."/>
            <person name="Damon W."/>
            <person name="Desjardin D."/>
            <person name="Finy P."/>
            <person name="Geml J."/>
            <person name="Haridas S."/>
            <person name="Hughes K."/>
            <person name="Justo A."/>
            <person name="Karasinski D."/>
            <person name="Kautmanova I."/>
            <person name="Kiss B."/>
            <person name="Kocsube S."/>
            <person name="Kotiranta H."/>
            <person name="LaButti K.M."/>
            <person name="Lechner B.E."/>
            <person name="Liimatainen K."/>
            <person name="Lipzen A."/>
            <person name="Lukacs Z."/>
            <person name="Mihaltcheva S."/>
            <person name="Morgado L.N."/>
            <person name="Niskanen T."/>
            <person name="Noordeloos M.E."/>
            <person name="Ohm R.A."/>
            <person name="Ortiz-Santana B."/>
            <person name="Ovrebo C."/>
            <person name="Racz N."/>
            <person name="Riley R."/>
            <person name="Savchenko A."/>
            <person name="Shiryaev A."/>
            <person name="Soop K."/>
            <person name="Spirin V."/>
            <person name="Szebenyi C."/>
            <person name="Tomsovsky M."/>
            <person name="Tulloss R.E."/>
            <person name="Uehling J."/>
            <person name="Grigoriev I.V."/>
            <person name="Vagvolgyi C."/>
            <person name="Papp T."/>
            <person name="Martin F.M."/>
            <person name="Miettinen O."/>
            <person name="Hibbett D.S."/>
            <person name="Nagy L.G."/>
        </authorList>
    </citation>
    <scope>NUCLEOTIDE SEQUENCE [LARGE SCALE GENOMIC DNA]</scope>
    <source>
        <strain evidence="2 3">FP101781</strain>
    </source>
</reference>
<name>A0A4Y7S9X2_COPMI</name>
<evidence type="ECO:0000313" key="3">
    <source>
        <dbReference type="Proteomes" id="UP000298030"/>
    </source>
</evidence>
<comment type="caution">
    <text evidence="2">The sequence shown here is derived from an EMBL/GenBank/DDBJ whole genome shotgun (WGS) entry which is preliminary data.</text>
</comment>
<sequence>MLRAALTVASYSRFLVIVGRHWHPRTPDSQPREKGRLKGTPQTEMKGPRRRITRGLAK</sequence>
<feature type="region of interest" description="Disordered" evidence="1">
    <location>
        <begin position="21"/>
        <end position="58"/>
    </location>
</feature>
<keyword evidence="3" id="KW-1185">Reference proteome</keyword>
<accession>A0A4Y7S9X2</accession>
<proteinExistence type="predicted"/>
<protein>
    <submittedName>
        <fullName evidence="2">Uncharacterized protein</fullName>
    </submittedName>
</protein>
<organism evidence="2 3">
    <name type="scientific">Coprinellus micaceus</name>
    <name type="common">Glistening ink-cap mushroom</name>
    <name type="synonym">Coprinus micaceus</name>
    <dbReference type="NCBI Taxonomy" id="71717"/>
    <lineage>
        <taxon>Eukaryota</taxon>
        <taxon>Fungi</taxon>
        <taxon>Dikarya</taxon>
        <taxon>Basidiomycota</taxon>
        <taxon>Agaricomycotina</taxon>
        <taxon>Agaricomycetes</taxon>
        <taxon>Agaricomycetidae</taxon>
        <taxon>Agaricales</taxon>
        <taxon>Agaricineae</taxon>
        <taxon>Psathyrellaceae</taxon>
        <taxon>Coprinellus</taxon>
    </lineage>
</organism>
<dbReference type="AlphaFoldDB" id="A0A4Y7S9X2"/>
<dbReference type="EMBL" id="QPFP01000283">
    <property type="protein sequence ID" value="TEB18162.1"/>
    <property type="molecule type" value="Genomic_DNA"/>
</dbReference>
<feature type="compositionally biased region" description="Basic residues" evidence="1">
    <location>
        <begin position="48"/>
        <end position="58"/>
    </location>
</feature>
<evidence type="ECO:0000313" key="2">
    <source>
        <dbReference type="EMBL" id="TEB18162.1"/>
    </source>
</evidence>